<gene>
    <name evidence="2" type="ORF">B7P43_G11512</name>
</gene>
<dbReference type="PANTHER" id="PTHR46060:SF1">
    <property type="entry name" value="MARINER MOS1 TRANSPOSASE-LIKE PROTEIN"/>
    <property type="match status" value="1"/>
</dbReference>
<evidence type="ECO:0000313" key="3">
    <source>
        <dbReference type="Proteomes" id="UP000235965"/>
    </source>
</evidence>
<evidence type="ECO:0000313" key="2">
    <source>
        <dbReference type="EMBL" id="PNF22599.1"/>
    </source>
</evidence>
<sequence>MENELHDHRPQTSDTKPNTDHADALIRENRRITIKELGAMLSISVGSVEDIMKYHLQYRKVNAWWVPCTLMDVNKMVQMQVASCLLQQFEDEGDAFLKSTVTTDETWVHYFIPESQQSSREWRHTSSPKPKRARRSRSAGKVMATFFWDWQGVIHVDFLTDARTVNAAYYSDLLATDVKEKIRSKWKRGGTGSLPSRQCTPPYGQNNGNPPEIKMEPSDASAVQS</sequence>
<keyword evidence="3" id="KW-1185">Reference proteome</keyword>
<name>A0A2J7Q203_9NEOP</name>
<feature type="region of interest" description="Disordered" evidence="1">
    <location>
        <begin position="1"/>
        <end position="23"/>
    </location>
</feature>
<dbReference type="EMBL" id="NEVH01019375">
    <property type="protein sequence ID" value="PNF22599.1"/>
    <property type="molecule type" value="Genomic_DNA"/>
</dbReference>
<feature type="compositionally biased region" description="Polar residues" evidence="1">
    <location>
        <begin position="193"/>
        <end position="209"/>
    </location>
</feature>
<dbReference type="GO" id="GO:0003676">
    <property type="term" value="F:nucleic acid binding"/>
    <property type="evidence" value="ECO:0007669"/>
    <property type="project" value="InterPro"/>
</dbReference>
<dbReference type="STRING" id="105785.A0A2J7Q203"/>
<accession>A0A2J7Q203</accession>
<dbReference type="AlphaFoldDB" id="A0A2J7Q203"/>
<reference evidence="2 3" key="1">
    <citation type="submission" date="2017-12" db="EMBL/GenBank/DDBJ databases">
        <title>Hemimetabolous genomes reveal molecular basis of termite eusociality.</title>
        <authorList>
            <person name="Harrison M.C."/>
            <person name="Jongepier E."/>
            <person name="Robertson H.M."/>
            <person name="Arning N."/>
            <person name="Bitard-Feildel T."/>
            <person name="Chao H."/>
            <person name="Childers C.P."/>
            <person name="Dinh H."/>
            <person name="Doddapaneni H."/>
            <person name="Dugan S."/>
            <person name="Gowin J."/>
            <person name="Greiner C."/>
            <person name="Han Y."/>
            <person name="Hu H."/>
            <person name="Hughes D.S.T."/>
            <person name="Huylmans A.-K."/>
            <person name="Kemena C."/>
            <person name="Kremer L.P.M."/>
            <person name="Lee S.L."/>
            <person name="Lopez-Ezquerra A."/>
            <person name="Mallet L."/>
            <person name="Monroy-Kuhn J.M."/>
            <person name="Moser A."/>
            <person name="Murali S.C."/>
            <person name="Muzny D.M."/>
            <person name="Otani S."/>
            <person name="Piulachs M.-D."/>
            <person name="Poelchau M."/>
            <person name="Qu J."/>
            <person name="Schaub F."/>
            <person name="Wada-Katsumata A."/>
            <person name="Worley K.C."/>
            <person name="Xie Q."/>
            <person name="Ylla G."/>
            <person name="Poulsen M."/>
            <person name="Gibbs R.A."/>
            <person name="Schal C."/>
            <person name="Richards S."/>
            <person name="Belles X."/>
            <person name="Korb J."/>
            <person name="Bornberg-Bauer E."/>
        </authorList>
    </citation>
    <scope>NUCLEOTIDE SEQUENCE [LARGE SCALE GENOMIC DNA]</scope>
    <source>
        <tissue evidence="2">Whole body</tissue>
    </source>
</reference>
<dbReference type="OrthoDB" id="10017160at2759"/>
<dbReference type="InParanoid" id="A0A2J7Q203"/>
<dbReference type="InterPro" id="IPR052709">
    <property type="entry name" value="Transposase-MT_Hybrid"/>
</dbReference>
<comment type="caution">
    <text evidence="2">The sequence shown here is derived from an EMBL/GenBank/DDBJ whole genome shotgun (WGS) entry which is preliminary data.</text>
</comment>
<organism evidence="2 3">
    <name type="scientific">Cryptotermes secundus</name>
    <dbReference type="NCBI Taxonomy" id="105785"/>
    <lineage>
        <taxon>Eukaryota</taxon>
        <taxon>Metazoa</taxon>
        <taxon>Ecdysozoa</taxon>
        <taxon>Arthropoda</taxon>
        <taxon>Hexapoda</taxon>
        <taxon>Insecta</taxon>
        <taxon>Pterygota</taxon>
        <taxon>Neoptera</taxon>
        <taxon>Polyneoptera</taxon>
        <taxon>Dictyoptera</taxon>
        <taxon>Blattodea</taxon>
        <taxon>Blattoidea</taxon>
        <taxon>Termitoidae</taxon>
        <taxon>Kalotermitidae</taxon>
        <taxon>Cryptotermitinae</taxon>
        <taxon>Cryptotermes</taxon>
    </lineage>
</organism>
<protein>
    <submittedName>
        <fullName evidence="2">Uncharacterized protein</fullName>
    </submittedName>
</protein>
<dbReference type="Pfam" id="PF01359">
    <property type="entry name" value="Transposase_1"/>
    <property type="match status" value="1"/>
</dbReference>
<dbReference type="Proteomes" id="UP000235965">
    <property type="component" value="Unassembled WGS sequence"/>
</dbReference>
<dbReference type="Gene3D" id="3.30.420.10">
    <property type="entry name" value="Ribonuclease H-like superfamily/Ribonuclease H"/>
    <property type="match status" value="1"/>
</dbReference>
<dbReference type="InterPro" id="IPR036397">
    <property type="entry name" value="RNaseH_sf"/>
</dbReference>
<dbReference type="InterPro" id="IPR001888">
    <property type="entry name" value="Transposase_1"/>
</dbReference>
<evidence type="ECO:0000256" key="1">
    <source>
        <dbReference type="SAM" id="MobiDB-lite"/>
    </source>
</evidence>
<proteinExistence type="predicted"/>
<dbReference type="PANTHER" id="PTHR46060">
    <property type="entry name" value="MARINER MOS1 TRANSPOSASE-LIKE PROTEIN"/>
    <property type="match status" value="1"/>
</dbReference>
<feature type="region of interest" description="Disordered" evidence="1">
    <location>
        <begin position="185"/>
        <end position="225"/>
    </location>
</feature>